<keyword evidence="2" id="KW-0472">Membrane</keyword>
<protein>
    <recommendedName>
        <fullName evidence="5">Nucleotide exchange factor GrpE</fullName>
    </recommendedName>
</protein>
<dbReference type="AlphaFoldDB" id="D5BTK0"/>
<evidence type="ECO:0000256" key="1">
    <source>
        <dbReference type="SAM" id="MobiDB-lite"/>
    </source>
</evidence>
<keyword evidence="2" id="KW-1133">Transmembrane helix</keyword>
<reference evidence="3 4" key="1">
    <citation type="journal article" date="2010" name="J. Bacteriol.">
        <title>Complete genome sequence of "Candidatus Puniceispirillum marinum" IMCC1322, a representative of the SAR116 clade in the Alphaproteobacteria.</title>
        <authorList>
            <person name="Oh H.M."/>
            <person name="Kwon K.K."/>
            <person name="Kang I."/>
            <person name="Kang S.G."/>
            <person name="Lee J.H."/>
            <person name="Kim S.J."/>
            <person name="Cho J.C."/>
        </authorList>
    </citation>
    <scope>NUCLEOTIDE SEQUENCE [LARGE SCALE GENOMIC DNA]</scope>
    <source>
        <strain evidence="3 4">IMCC1322</strain>
    </source>
</reference>
<dbReference type="eggNOG" id="ENOG5034C4G">
    <property type="taxonomic scope" value="Bacteria"/>
</dbReference>
<evidence type="ECO:0008006" key="5">
    <source>
        <dbReference type="Google" id="ProtNLM"/>
    </source>
</evidence>
<gene>
    <name evidence="3" type="ordered locus">SAR116_1354</name>
</gene>
<accession>D5BTK0</accession>
<name>D5BTK0_PUNMI</name>
<sequence>MSSKKNTKNIDDPTKDVEQTSHIELSSSGVTDVSETPENGVKETGSFSLLKVGGIGLIATLFFASLFLNLSYVLGTETESYAQPTTHWILVFGLICITVISLVISFWNYHIRSVYLKDGPALVPERWGQILSELIDVWKLQHTQSQSSLARVQKDTEEQTKKSNDLLESFLTLQDALTLRDEEISRLKKGYDSKIFKRFLMRFVRVDRSLREMEGEFVEDEHKKNYRYLVRLMQDALEECGVEQFIPEVGSDYRDAGPQIADDPTVIETEDADKDFKIADIQSAGYVLVGEGETEVVIPSRVSIYRVKSLLSEEDE</sequence>
<dbReference type="EMBL" id="CP001751">
    <property type="protein sequence ID" value="ADE39597.1"/>
    <property type="molecule type" value="Genomic_DNA"/>
</dbReference>
<feature type="compositionally biased region" description="Basic and acidic residues" evidence="1">
    <location>
        <begin position="8"/>
        <end position="21"/>
    </location>
</feature>
<dbReference type="HOGENOM" id="CLU_879615_0_0_5"/>
<feature type="region of interest" description="Disordered" evidence="1">
    <location>
        <begin position="1"/>
        <end position="21"/>
    </location>
</feature>
<feature type="transmembrane region" description="Helical" evidence="2">
    <location>
        <begin position="86"/>
        <end position="107"/>
    </location>
</feature>
<organism evidence="3 4">
    <name type="scientific">Puniceispirillum marinum (strain IMCC1322)</name>
    <dbReference type="NCBI Taxonomy" id="488538"/>
    <lineage>
        <taxon>Bacteria</taxon>
        <taxon>Pseudomonadati</taxon>
        <taxon>Pseudomonadota</taxon>
        <taxon>Alphaproteobacteria</taxon>
        <taxon>Candidatus Puniceispirillales</taxon>
        <taxon>Candidatus Puniceispirillaceae</taxon>
        <taxon>Candidatus Puniceispirillum</taxon>
    </lineage>
</organism>
<dbReference type="STRING" id="488538.SAR116_1354"/>
<keyword evidence="4" id="KW-1185">Reference proteome</keyword>
<keyword evidence="2" id="KW-0812">Transmembrane</keyword>
<dbReference type="RefSeq" id="WP_013046224.1">
    <property type="nucleotide sequence ID" value="NC_014010.1"/>
</dbReference>
<proteinExistence type="predicted"/>
<evidence type="ECO:0000313" key="4">
    <source>
        <dbReference type="Proteomes" id="UP000007460"/>
    </source>
</evidence>
<dbReference type="KEGG" id="apb:SAR116_1354"/>
<feature type="transmembrane region" description="Helical" evidence="2">
    <location>
        <begin position="52"/>
        <end position="74"/>
    </location>
</feature>
<evidence type="ECO:0000313" key="3">
    <source>
        <dbReference type="EMBL" id="ADE39597.1"/>
    </source>
</evidence>
<evidence type="ECO:0000256" key="2">
    <source>
        <dbReference type="SAM" id="Phobius"/>
    </source>
</evidence>
<dbReference type="Proteomes" id="UP000007460">
    <property type="component" value="Chromosome"/>
</dbReference>